<gene>
    <name evidence="1" type="ORF">BpHYR1_028326</name>
</gene>
<keyword evidence="2" id="KW-1185">Reference proteome</keyword>
<sequence>MPFYVNLLSTKNILNIFLILANKNKKREQIKPIPACYIFQIYHLIIFGKKRFNKWKNKITIKINRKKLIL</sequence>
<protein>
    <submittedName>
        <fullName evidence="1">Uncharacterized protein</fullName>
    </submittedName>
</protein>
<comment type="caution">
    <text evidence="1">The sequence shown here is derived from an EMBL/GenBank/DDBJ whole genome shotgun (WGS) entry which is preliminary data.</text>
</comment>
<evidence type="ECO:0000313" key="2">
    <source>
        <dbReference type="Proteomes" id="UP000276133"/>
    </source>
</evidence>
<dbReference type="AlphaFoldDB" id="A0A3M7R4L1"/>
<proteinExistence type="predicted"/>
<dbReference type="EMBL" id="REGN01004302">
    <property type="protein sequence ID" value="RNA18168.1"/>
    <property type="molecule type" value="Genomic_DNA"/>
</dbReference>
<organism evidence="1 2">
    <name type="scientific">Brachionus plicatilis</name>
    <name type="common">Marine rotifer</name>
    <name type="synonym">Brachionus muelleri</name>
    <dbReference type="NCBI Taxonomy" id="10195"/>
    <lineage>
        <taxon>Eukaryota</taxon>
        <taxon>Metazoa</taxon>
        <taxon>Spiralia</taxon>
        <taxon>Gnathifera</taxon>
        <taxon>Rotifera</taxon>
        <taxon>Eurotatoria</taxon>
        <taxon>Monogononta</taxon>
        <taxon>Pseudotrocha</taxon>
        <taxon>Ploima</taxon>
        <taxon>Brachionidae</taxon>
        <taxon>Brachionus</taxon>
    </lineage>
</organism>
<accession>A0A3M7R4L1</accession>
<dbReference type="Proteomes" id="UP000276133">
    <property type="component" value="Unassembled WGS sequence"/>
</dbReference>
<evidence type="ECO:0000313" key="1">
    <source>
        <dbReference type="EMBL" id="RNA18168.1"/>
    </source>
</evidence>
<reference evidence="1 2" key="1">
    <citation type="journal article" date="2018" name="Sci. Rep.">
        <title>Genomic signatures of local adaptation to the degree of environmental predictability in rotifers.</title>
        <authorList>
            <person name="Franch-Gras L."/>
            <person name="Hahn C."/>
            <person name="Garcia-Roger E.M."/>
            <person name="Carmona M.J."/>
            <person name="Serra M."/>
            <person name="Gomez A."/>
        </authorList>
    </citation>
    <scope>NUCLEOTIDE SEQUENCE [LARGE SCALE GENOMIC DNA]</scope>
    <source>
        <strain evidence="1">HYR1</strain>
    </source>
</reference>
<name>A0A3M7R4L1_BRAPC</name>